<accession>A0A183U7K5</accession>
<dbReference type="Gene3D" id="1.10.510.10">
    <property type="entry name" value="Transferase(Phosphotransferase) domain 1"/>
    <property type="match status" value="1"/>
</dbReference>
<sequence>MRYCVRRKNAKKRTMLTVISIVNGTTFREAVGFALLNELIKTAQLEDARRILQFKTVFLSRHYLFVEAPLAYDLEQILRVKAAEIKSRGREMKEPVVDEEIIGHILRKLLKALEFLHQFGLHNNIVARSVYVTNECDIRLSGLKWAIAKEENIRRCVE</sequence>
<evidence type="ECO:0000313" key="3">
    <source>
        <dbReference type="WBParaSite" id="TCNE_0000447501-mRNA-1"/>
    </source>
</evidence>
<organism evidence="2 3">
    <name type="scientific">Toxocara canis</name>
    <name type="common">Canine roundworm</name>
    <dbReference type="NCBI Taxonomy" id="6265"/>
    <lineage>
        <taxon>Eukaryota</taxon>
        <taxon>Metazoa</taxon>
        <taxon>Ecdysozoa</taxon>
        <taxon>Nematoda</taxon>
        <taxon>Chromadorea</taxon>
        <taxon>Rhabditida</taxon>
        <taxon>Spirurina</taxon>
        <taxon>Ascaridomorpha</taxon>
        <taxon>Ascaridoidea</taxon>
        <taxon>Toxocaridae</taxon>
        <taxon>Toxocara</taxon>
    </lineage>
</organism>
<reference evidence="3" key="1">
    <citation type="submission" date="2016-06" db="UniProtKB">
        <authorList>
            <consortium name="WormBaseParasite"/>
        </authorList>
    </citation>
    <scope>IDENTIFICATION</scope>
</reference>
<dbReference type="AlphaFoldDB" id="A0A183U7K5"/>
<reference evidence="1 2" key="2">
    <citation type="submission" date="2018-11" db="EMBL/GenBank/DDBJ databases">
        <authorList>
            <consortium name="Pathogen Informatics"/>
        </authorList>
    </citation>
    <scope>NUCLEOTIDE SEQUENCE [LARGE SCALE GENOMIC DNA]</scope>
</reference>
<gene>
    <name evidence="1" type="ORF">TCNE_LOCUS4475</name>
</gene>
<dbReference type="EMBL" id="UYWY01007675">
    <property type="protein sequence ID" value="VDM30227.1"/>
    <property type="molecule type" value="Genomic_DNA"/>
</dbReference>
<evidence type="ECO:0000313" key="2">
    <source>
        <dbReference type="Proteomes" id="UP000050794"/>
    </source>
</evidence>
<proteinExistence type="predicted"/>
<dbReference type="Proteomes" id="UP000050794">
    <property type="component" value="Unassembled WGS sequence"/>
</dbReference>
<name>A0A183U7K5_TOXCA</name>
<dbReference type="InterPro" id="IPR011009">
    <property type="entry name" value="Kinase-like_dom_sf"/>
</dbReference>
<dbReference type="WBParaSite" id="TCNE_0000447501-mRNA-1">
    <property type="protein sequence ID" value="TCNE_0000447501-mRNA-1"/>
    <property type="gene ID" value="TCNE_0000447501"/>
</dbReference>
<keyword evidence="2" id="KW-1185">Reference proteome</keyword>
<protein>
    <submittedName>
        <fullName evidence="3">Protein kinase domain-containing protein</fullName>
    </submittedName>
</protein>
<evidence type="ECO:0000313" key="1">
    <source>
        <dbReference type="EMBL" id="VDM30227.1"/>
    </source>
</evidence>
<dbReference type="SUPFAM" id="SSF56112">
    <property type="entry name" value="Protein kinase-like (PK-like)"/>
    <property type="match status" value="1"/>
</dbReference>